<keyword evidence="1" id="KW-0479">Metal-binding</keyword>
<evidence type="ECO:0000259" key="5">
    <source>
        <dbReference type="PROSITE" id="PS50975"/>
    </source>
</evidence>
<dbReference type="STRING" id="406327.Mevan_0912"/>
<dbReference type="Gene3D" id="3.30.470.20">
    <property type="entry name" value="ATP-grasp fold, B domain"/>
    <property type="match status" value="1"/>
</dbReference>
<dbReference type="InterPro" id="IPR013651">
    <property type="entry name" value="ATP-grasp_RimK-type"/>
</dbReference>
<dbReference type="InterPro" id="IPR013815">
    <property type="entry name" value="ATP_grasp_subdomain_1"/>
</dbReference>
<gene>
    <name evidence="6" type="ordered locus">Mevan_0912</name>
</gene>
<dbReference type="PANTHER" id="PTHR21621:SF0">
    <property type="entry name" value="BETA-CITRYLGLUTAMATE SYNTHASE B-RELATED"/>
    <property type="match status" value="1"/>
</dbReference>
<dbReference type="InterPro" id="IPR004666">
    <property type="entry name" value="Rp_bS6_RimK/Lys_biosynth_LsyX"/>
</dbReference>
<dbReference type="InterPro" id="IPR011761">
    <property type="entry name" value="ATP-grasp"/>
</dbReference>
<dbReference type="GeneID" id="5326109"/>
<dbReference type="eggNOG" id="arCOG01589">
    <property type="taxonomic scope" value="Archaea"/>
</dbReference>
<protein>
    <submittedName>
        <fullName evidence="6">Alpha-L-glutamate ligase, RimK family</fullName>
    </submittedName>
</protein>
<reference evidence="6" key="1">
    <citation type="submission" date="2007-06" db="EMBL/GenBank/DDBJ databases">
        <title>Complete sequence of Methanococcus vannielii SB.</title>
        <authorList>
            <consortium name="US DOE Joint Genome Institute"/>
            <person name="Copeland A."/>
            <person name="Lucas S."/>
            <person name="Lapidus A."/>
            <person name="Barry K."/>
            <person name="Glavina del Rio T."/>
            <person name="Dalin E."/>
            <person name="Tice H."/>
            <person name="Pitluck S."/>
            <person name="Chain P."/>
            <person name="Malfatti S."/>
            <person name="Shin M."/>
            <person name="Vergez L."/>
            <person name="Schmutz J."/>
            <person name="Larimer F."/>
            <person name="Land M."/>
            <person name="Hauser L."/>
            <person name="Kyrpides N."/>
            <person name="Anderson I."/>
            <person name="Sieprawska-Lupa M."/>
            <person name="Whitman W.B."/>
            <person name="Richardson P."/>
        </authorList>
    </citation>
    <scope>NUCLEOTIDE SEQUENCE [LARGE SCALE GENOMIC DNA]</scope>
    <source>
        <strain evidence="6">SB</strain>
    </source>
</reference>
<evidence type="ECO:0000313" key="7">
    <source>
        <dbReference type="Proteomes" id="UP000001107"/>
    </source>
</evidence>
<name>A6UQP5_METVS</name>
<dbReference type="RefSeq" id="WP_011972718.1">
    <property type="nucleotide sequence ID" value="NC_009634.1"/>
</dbReference>
<organism evidence="6 7">
    <name type="scientific">Methanococcus vannielii (strain ATCC 35089 / DSM 1224 / JCM 13029 / OCM 148 / SB)</name>
    <dbReference type="NCBI Taxonomy" id="406327"/>
    <lineage>
        <taxon>Archaea</taxon>
        <taxon>Methanobacteriati</taxon>
        <taxon>Methanobacteriota</taxon>
        <taxon>Methanomada group</taxon>
        <taxon>Methanococci</taxon>
        <taxon>Methanococcales</taxon>
        <taxon>Methanococcaceae</taxon>
        <taxon>Methanococcus</taxon>
    </lineage>
</organism>
<dbReference type="SUPFAM" id="SSF56059">
    <property type="entry name" value="Glutathione synthetase ATP-binding domain-like"/>
    <property type="match status" value="1"/>
</dbReference>
<dbReference type="NCBIfam" id="TIGR00768">
    <property type="entry name" value="rimK_fam"/>
    <property type="match status" value="1"/>
</dbReference>
<dbReference type="PROSITE" id="PS50975">
    <property type="entry name" value="ATP_GRASP"/>
    <property type="match status" value="1"/>
</dbReference>
<evidence type="ECO:0000256" key="2">
    <source>
        <dbReference type="ARBA" id="ARBA00022741"/>
    </source>
</evidence>
<sequence>MKVGILAHKKTPENLMIYEEFLKNNVSIEFIDPLEIINGNENFNFDLILSRVERVFLNEGLYALTELQNNFKVINCAETVNLCQNKYLTYQKLKEVSPKSIMTYSKDFNTVFSNVKKLFGYPFVLKPIYGGYGEGVLKINSKHEFLNTFKELTKNNSEIFIQEYIEYLHDIRVFVINNEIIGAMERIPKNNWKANYSLGAEIKEIELSKDVKNMVLDSVKKVGADIVGVDVLVSKTKNYILEMNITPQFRGMMNFVNVSRKIVDYCMDLME</sequence>
<dbReference type="Pfam" id="PF08443">
    <property type="entry name" value="RimK"/>
    <property type="match status" value="1"/>
</dbReference>
<dbReference type="OrthoDB" id="33241at2157"/>
<dbReference type="Proteomes" id="UP000001107">
    <property type="component" value="Chromosome"/>
</dbReference>
<keyword evidence="6" id="KW-0436">Ligase</keyword>
<dbReference type="KEGG" id="mvn:Mevan_0912"/>
<accession>A6UQP5</accession>
<dbReference type="GO" id="GO:0005524">
    <property type="term" value="F:ATP binding"/>
    <property type="evidence" value="ECO:0007669"/>
    <property type="project" value="UniProtKB-UniRule"/>
</dbReference>
<feature type="domain" description="ATP-grasp" evidence="5">
    <location>
        <begin position="86"/>
        <end position="271"/>
    </location>
</feature>
<dbReference type="GO" id="GO:0005737">
    <property type="term" value="C:cytoplasm"/>
    <property type="evidence" value="ECO:0007669"/>
    <property type="project" value="TreeGrafter"/>
</dbReference>
<evidence type="ECO:0000313" key="6">
    <source>
        <dbReference type="EMBL" id="ABR54817.1"/>
    </source>
</evidence>
<dbReference type="GO" id="GO:0046872">
    <property type="term" value="F:metal ion binding"/>
    <property type="evidence" value="ECO:0007669"/>
    <property type="project" value="UniProtKB-KW"/>
</dbReference>
<dbReference type="HOGENOM" id="CLU_054353_2_1_2"/>
<keyword evidence="3 4" id="KW-0067">ATP-binding</keyword>
<keyword evidence="2 4" id="KW-0547">Nucleotide-binding</keyword>
<dbReference type="AlphaFoldDB" id="A6UQP5"/>
<keyword evidence="7" id="KW-1185">Reference proteome</keyword>
<dbReference type="PANTHER" id="PTHR21621">
    <property type="entry name" value="RIBOSOMAL PROTEIN S6 MODIFICATION PROTEIN"/>
    <property type="match status" value="1"/>
</dbReference>
<evidence type="ECO:0000256" key="4">
    <source>
        <dbReference type="PROSITE-ProRule" id="PRU00409"/>
    </source>
</evidence>
<evidence type="ECO:0000256" key="3">
    <source>
        <dbReference type="ARBA" id="ARBA00022840"/>
    </source>
</evidence>
<dbReference type="GO" id="GO:0016879">
    <property type="term" value="F:ligase activity, forming carbon-nitrogen bonds"/>
    <property type="evidence" value="ECO:0007669"/>
    <property type="project" value="TreeGrafter"/>
</dbReference>
<proteinExistence type="predicted"/>
<dbReference type="Gene3D" id="3.40.50.20">
    <property type="match status" value="1"/>
</dbReference>
<evidence type="ECO:0000256" key="1">
    <source>
        <dbReference type="ARBA" id="ARBA00022723"/>
    </source>
</evidence>
<dbReference type="Gene3D" id="3.30.1490.20">
    <property type="entry name" value="ATP-grasp fold, A domain"/>
    <property type="match status" value="1"/>
</dbReference>
<dbReference type="EMBL" id="CP000742">
    <property type="protein sequence ID" value="ABR54817.1"/>
    <property type="molecule type" value="Genomic_DNA"/>
</dbReference>